<evidence type="ECO:0000256" key="4">
    <source>
        <dbReference type="ARBA" id="ARBA00022898"/>
    </source>
</evidence>
<dbReference type="SUPFAM" id="SSF55904">
    <property type="entry name" value="Ornithine decarboxylase C-terminal domain"/>
    <property type="match status" value="1"/>
</dbReference>
<dbReference type="InterPro" id="IPR008286">
    <property type="entry name" value="Prn/Lys/Arg_de-COase_C"/>
</dbReference>
<dbReference type="GO" id="GO:0016831">
    <property type="term" value="F:carboxy-lyase activity"/>
    <property type="evidence" value="ECO:0007669"/>
    <property type="project" value="UniProtKB-KW"/>
</dbReference>
<evidence type="ECO:0000256" key="1">
    <source>
        <dbReference type="ARBA" id="ARBA00001933"/>
    </source>
</evidence>
<dbReference type="InterPro" id="IPR036633">
    <property type="entry name" value="Prn/Lys/Arg_de-COase_C_sf"/>
</dbReference>
<dbReference type="InterPro" id="IPR052357">
    <property type="entry name" value="Orn_Lys_Arg_decarboxylase-I"/>
</dbReference>
<dbReference type="InterPro" id="IPR015424">
    <property type="entry name" value="PyrdxlP-dep_Trfase"/>
</dbReference>
<evidence type="ECO:0000259" key="6">
    <source>
        <dbReference type="Pfam" id="PF01276"/>
    </source>
</evidence>
<dbReference type="PANTHER" id="PTHR43277">
    <property type="entry name" value="ARGININE DECARBOXYLASE"/>
    <property type="match status" value="1"/>
</dbReference>
<protein>
    <submittedName>
        <fullName evidence="8">Lysine decarboxylase</fullName>
    </submittedName>
</protein>
<dbReference type="STRING" id="237069.SAMN05216498_0574"/>
<evidence type="ECO:0000256" key="5">
    <source>
        <dbReference type="ARBA" id="ARBA00023239"/>
    </source>
</evidence>
<dbReference type="Gene3D" id="3.90.105.10">
    <property type="entry name" value="Molybdopterin biosynthesis moea protein, domain 2"/>
    <property type="match status" value="1"/>
</dbReference>
<dbReference type="InterPro" id="IPR000310">
    <property type="entry name" value="Orn/Lys/Arg_deCO2ase_major_dom"/>
</dbReference>
<evidence type="ECO:0000259" key="7">
    <source>
        <dbReference type="Pfam" id="PF03711"/>
    </source>
</evidence>
<feature type="domain" description="Orn/Lys/Arg decarboxylases family 1 pyridoxal-P attachment site" evidence="6">
    <location>
        <begin position="7"/>
        <end position="305"/>
    </location>
</feature>
<dbReference type="PANTHER" id="PTHR43277:SF3">
    <property type="entry name" value="DECARBOXYLASE, PUTATIVE-RELATED"/>
    <property type="match status" value="1"/>
</dbReference>
<organism evidence="8 9">
    <name type="scientific">Tenuibacillus multivorans</name>
    <dbReference type="NCBI Taxonomy" id="237069"/>
    <lineage>
        <taxon>Bacteria</taxon>
        <taxon>Bacillati</taxon>
        <taxon>Bacillota</taxon>
        <taxon>Bacilli</taxon>
        <taxon>Bacillales</taxon>
        <taxon>Bacillaceae</taxon>
        <taxon>Tenuibacillus</taxon>
    </lineage>
</organism>
<dbReference type="Pfam" id="PF03711">
    <property type="entry name" value="OKR_DC_1_C"/>
    <property type="match status" value="1"/>
</dbReference>
<proteinExistence type="inferred from homology"/>
<dbReference type="EMBL" id="FNIG01000001">
    <property type="protein sequence ID" value="SDM78491.1"/>
    <property type="molecule type" value="Genomic_DNA"/>
</dbReference>
<gene>
    <name evidence="8" type="ORF">SAMN05216498_0574</name>
</gene>
<dbReference type="Proteomes" id="UP000199334">
    <property type="component" value="Unassembled WGS sequence"/>
</dbReference>
<dbReference type="Pfam" id="PF01276">
    <property type="entry name" value="OKR_DC_1"/>
    <property type="match status" value="1"/>
</dbReference>
<evidence type="ECO:0000256" key="3">
    <source>
        <dbReference type="ARBA" id="ARBA00022793"/>
    </source>
</evidence>
<keyword evidence="4" id="KW-0663">Pyridoxal phosphate</keyword>
<dbReference type="InterPro" id="IPR015421">
    <property type="entry name" value="PyrdxlP-dep_Trfase_major"/>
</dbReference>
<reference evidence="8 9" key="1">
    <citation type="submission" date="2016-10" db="EMBL/GenBank/DDBJ databases">
        <authorList>
            <person name="de Groot N.N."/>
        </authorList>
    </citation>
    <scope>NUCLEOTIDE SEQUENCE [LARGE SCALE GENOMIC DNA]</scope>
    <source>
        <strain evidence="8 9">CGMCC 1.3442</strain>
    </source>
</reference>
<comment type="similarity">
    <text evidence="2">Belongs to the Orn/Lys/Arg decarboxylase class-I family.</text>
</comment>
<keyword evidence="5" id="KW-0456">Lyase</keyword>
<feature type="domain" description="Orn/Lys/Arg decarboxylase C-terminal" evidence="7">
    <location>
        <begin position="408"/>
        <end position="453"/>
    </location>
</feature>
<keyword evidence="9" id="KW-1185">Reference proteome</keyword>
<accession>A0A1G9W2S0</accession>
<evidence type="ECO:0000256" key="2">
    <source>
        <dbReference type="ARBA" id="ARBA00010671"/>
    </source>
</evidence>
<dbReference type="AlphaFoldDB" id="A0A1G9W2S0"/>
<dbReference type="SUPFAM" id="SSF53383">
    <property type="entry name" value="PLP-dependent transferases"/>
    <property type="match status" value="1"/>
</dbReference>
<evidence type="ECO:0000313" key="9">
    <source>
        <dbReference type="Proteomes" id="UP000199334"/>
    </source>
</evidence>
<keyword evidence="3" id="KW-0210">Decarboxylase</keyword>
<evidence type="ECO:0000313" key="8">
    <source>
        <dbReference type="EMBL" id="SDM78491.1"/>
    </source>
</evidence>
<dbReference type="RefSeq" id="WP_176752898.1">
    <property type="nucleotide sequence ID" value="NZ_BJVZ01000022.1"/>
</dbReference>
<sequence length="475" mass="53686">MDQSHAPLYEMLTQHVKQQPKSYHVPGHKNGAVFPTEGDVFSHILRYDLTELPGLDDLHQPEGAILEAERLAAAFYKTDYTFFLVNGSTVGNLAMILSVCQPGDTIIVQRNSHKSIMNGLELAGAKPIFVSPSYDERTERYSDLKPSNVKKAIEANPEAKAVMLTHPDYFGTTYDLSRIVEMAHQHNIPVLVDEAHGAHFPLSNQFPDSTLKAGADLVVHSAHKTLPAMTMGSYLHIQGSLVTYETLKHYLQMLQSSSPSYPIMASLDLARKYIAGLNEQDIESTLSGVRQLRHQLNTLPDIDVMPIQEQVDDPLKITLTSRRLYMRAVEQLMQDQQVFPEMIQNNQLLLIYGLQAEQSPLNWVTTLKDSLTHLYNQSKHDTIAINKFQFNDVQGLAYDYHILKGMPTQWVRWQDAEGQIAASSVIPYPPGIPILLKGERIQAEQIRYIEQAIQNHQYIQYNGKDIEQGIEIFIE</sequence>
<comment type="cofactor">
    <cofactor evidence="1">
        <name>pyridoxal 5'-phosphate</name>
        <dbReference type="ChEBI" id="CHEBI:597326"/>
    </cofactor>
</comment>
<dbReference type="CDD" id="cd00615">
    <property type="entry name" value="Orn_deC_like"/>
    <property type="match status" value="1"/>
</dbReference>
<name>A0A1G9W2S0_9BACI</name>
<dbReference type="Gene3D" id="3.40.640.10">
    <property type="entry name" value="Type I PLP-dependent aspartate aminotransferase-like (Major domain)"/>
    <property type="match status" value="1"/>
</dbReference>